<dbReference type="InterPro" id="IPR022190">
    <property type="entry name" value="DUF3716"/>
</dbReference>
<name>A0A2K3QD91_9HYPO</name>
<comment type="caution">
    <text evidence="2">The sequence shown here is derived from an EMBL/GenBank/DDBJ whole genome shotgun (WGS) entry which is preliminary data.</text>
</comment>
<proteinExistence type="predicted"/>
<organism evidence="2 3">
    <name type="scientific">Tolypocladium capitatum</name>
    <dbReference type="NCBI Taxonomy" id="45235"/>
    <lineage>
        <taxon>Eukaryota</taxon>
        <taxon>Fungi</taxon>
        <taxon>Dikarya</taxon>
        <taxon>Ascomycota</taxon>
        <taxon>Pezizomycotina</taxon>
        <taxon>Sordariomycetes</taxon>
        <taxon>Hypocreomycetidae</taxon>
        <taxon>Hypocreales</taxon>
        <taxon>Ophiocordycipitaceae</taxon>
        <taxon>Tolypocladium</taxon>
    </lineage>
</organism>
<dbReference type="Pfam" id="PF12511">
    <property type="entry name" value="DUF3716"/>
    <property type="match status" value="1"/>
</dbReference>
<keyword evidence="3" id="KW-1185">Reference proteome</keyword>
<feature type="region of interest" description="Disordered" evidence="1">
    <location>
        <begin position="219"/>
        <end position="239"/>
    </location>
</feature>
<dbReference type="AlphaFoldDB" id="A0A2K3QD91"/>
<evidence type="ECO:0000313" key="3">
    <source>
        <dbReference type="Proteomes" id="UP000236621"/>
    </source>
</evidence>
<feature type="region of interest" description="Disordered" evidence="1">
    <location>
        <begin position="1"/>
        <end position="32"/>
    </location>
</feature>
<reference evidence="2 3" key="1">
    <citation type="submission" date="2017-08" db="EMBL/GenBank/DDBJ databases">
        <title>Harnessing the power of phylogenomics to disentangle the directionality and signatures of interkingdom host jumping in the parasitic fungal genus Tolypocladium.</title>
        <authorList>
            <person name="Quandt C.A."/>
            <person name="Patterson W."/>
            <person name="Spatafora J.W."/>
        </authorList>
    </citation>
    <scope>NUCLEOTIDE SEQUENCE [LARGE SCALE GENOMIC DNA]</scope>
    <source>
        <strain evidence="2 3">CBS 113982</strain>
    </source>
</reference>
<protein>
    <submittedName>
        <fullName evidence="2">Uncharacterized protein</fullName>
    </submittedName>
</protein>
<dbReference type="Proteomes" id="UP000236621">
    <property type="component" value="Unassembled WGS sequence"/>
</dbReference>
<evidence type="ECO:0000256" key="1">
    <source>
        <dbReference type="SAM" id="MobiDB-lite"/>
    </source>
</evidence>
<dbReference type="EMBL" id="NRSZ01000735">
    <property type="protein sequence ID" value="PNY25499.1"/>
    <property type="molecule type" value="Genomic_DNA"/>
</dbReference>
<dbReference type="OrthoDB" id="4825089at2759"/>
<sequence>MSLDGLAEGNAGRPATAASPGSQQGRNPSLRLPPLVRHHLSATVPPLMASRSMHQLQLEMEYDAEEGDNDESEGPVIHGWTGGMERHAAALSRDVEDRGIDEIHALCIFDDVVAARCVQPASPRTKVLDTAPPVRKWGRWRWREPPTLAHVRSVEAIMLYERGVEQQLHGRCDRCRAGQGISPQCVVASAGLHGWHGPGGVGPCSNCLYDGAEHACSASGEWTPGSEGGERTSPVSPDPERVVDHMAVLDMIARLKRPAGATRDHSLPVRARRIEAAALEIAQAAREWGEKLSRDG</sequence>
<gene>
    <name evidence="2" type="ORF">TCAP_04561</name>
</gene>
<evidence type="ECO:0000313" key="2">
    <source>
        <dbReference type="EMBL" id="PNY25499.1"/>
    </source>
</evidence>
<accession>A0A2K3QD91</accession>